<gene>
    <name evidence="2" type="ORF">C8A05DRAFT_35763</name>
</gene>
<dbReference type="EMBL" id="MU855655">
    <property type="protein sequence ID" value="KAK3900602.1"/>
    <property type="molecule type" value="Genomic_DNA"/>
</dbReference>
<feature type="region of interest" description="Disordered" evidence="1">
    <location>
        <begin position="27"/>
        <end position="46"/>
    </location>
</feature>
<dbReference type="AlphaFoldDB" id="A0AAN6RRD0"/>
<name>A0AAN6RRD0_9PEZI</name>
<evidence type="ECO:0000313" key="2">
    <source>
        <dbReference type="EMBL" id="KAK3900602.1"/>
    </source>
</evidence>
<reference evidence="2" key="2">
    <citation type="submission" date="2023-05" db="EMBL/GenBank/DDBJ databases">
        <authorList>
            <consortium name="Lawrence Berkeley National Laboratory"/>
            <person name="Steindorff A."/>
            <person name="Hensen N."/>
            <person name="Bonometti L."/>
            <person name="Westerberg I."/>
            <person name="Brannstrom I.O."/>
            <person name="Guillou S."/>
            <person name="Cros-Aarteil S."/>
            <person name="Calhoun S."/>
            <person name="Haridas S."/>
            <person name="Kuo A."/>
            <person name="Mondo S."/>
            <person name="Pangilinan J."/>
            <person name="Riley R."/>
            <person name="Labutti K."/>
            <person name="Andreopoulos B."/>
            <person name="Lipzen A."/>
            <person name="Chen C."/>
            <person name="Yanf M."/>
            <person name="Daum C."/>
            <person name="Ng V."/>
            <person name="Clum A."/>
            <person name="Ohm R."/>
            <person name="Martin F."/>
            <person name="Silar P."/>
            <person name="Natvig D."/>
            <person name="Lalanne C."/>
            <person name="Gautier V."/>
            <person name="Ament-Velasquez S.L."/>
            <person name="Kruys A."/>
            <person name="Hutchinson M.I."/>
            <person name="Powell A.J."/>
            <person name="Barry K."/>
            <person name="Miller A.N."/>
            <person name="Grigoriev I.V."/>
            <person name="Debuchy R."/>
            <person name="Gladieux P."/>
            <person name="Thoren M.H."/>
            <person name="Johannesson H."/>
        </authorList>
    </citation>
    <scope>NUCLEOTIDE SEQUENCE</scope>
    <source>
        <strain evidence="2">CBS 103.79</strain>
    </source>
</reference>
<evidence type="ECO:0000256" key="1">
    <source>
        <dbReference type="SAM" id="MobiDB-lite"/>
    </source>
</evidence>
<feature type="non-terminal residue" evidence="2">
    <location>
        <position position="273"/>
    </location>
</feature>
<evidence type="ECO:0000313" key="3">
    <source>
        <dbReference type="Proteomes" id="UP001303889"/>
    </source>
</evidence>
<feature type="compositionally biased region" description="Basic and acidic residues" evidence="1">
    <location>
        <begin position="27"/>
        <end position="37"/>
    </location>
</feature>
<accession>A0AAN6RRD0</accession>
<sequence length="273" mass="30071">MSTVGPTGWVRHYSPVIGRLTGVRVLKDEGDGDRGEDVEGGGGVGRGGEKYDFQANEIQLAGPVPAQLRHRYVEFRPVIKRMFTSRGLRGAIMHSLLHRQHARIYNFDAGTEYGTFDARSEAASLQFLRMAHFAGGGRIFTYVLTLDGVLRFTETGGEFGIDMLSKHTMHSDVAMYVAYAGEFFVKRVVGGGGHSGEQVETDYQLVIDNDSGTYRPDASELGMLQGFLADNLPGIDVVAMDWKDEKLAGMKREQLEAKRRARARGSIVESMMG</sequence>
<protein>
    <submittedName>
        <fullName evidence="2">Uncharacterized protein</fullName>
    </submittedName>
</protein>
<proteinExistence type="predicted"/>
<comment type="caution">
    <text evidence="2">The sequence shown here is derived from an EMBL/GenBank/DDBJ whole genome shotgun (WGS) entry which is preliminary data.</text>
</comment>
<reference evidence="2" key="1">
    <citation type="journal article" date="2023" name="Mol. Phylogenet. Evol.">
        <title>Genome-scale phylogeny and comparative genomics of the fungal order Sordariales.</title>
        <authorList>
            <person name="Hensen N."/>
            <person name="Bonometti L."/>
            <person name="Westerberg I."/>
            <person name="Brannstrom I.O."/>
            <person name="Guillou S."/>
            <person name="Cros-Aarteil S."/>
            <person name="Calhoun S."/>
            <person name="Haridas S."/>
            <person name="Kuo A."/>
            <person name="Mondo S."/>
            <person name="Pangilinan J."/>
            <person name="Riley R."/>
            <person name="LaButti K."/>
            <person name="Andreopoulos B."/>
            <person name="Lipzen A."/>
            <person name="Chen C."/>
            <person name="Yan M."/>
            <person name="Daum C."/>
            <person name="Ng V."/>
            <person name="Clum A."/>
            <person name="Steindorff A."/>
            <person name="Ohm R.A."/>
            <person name="Martin F."/>
            <person name="Silar P."/>
            <person name="Natvig D.O."/>
            <person name="Lalanne C."/>
            <person name="Gautier V."/>
            <person name="Ament-Velasquez S.L."/>
            <person name="Kruys A."/>
            <person name="Hutchinson M.I."/>
            <person name="Powell A.J."/>
            <person name="Barry K."/>
            <person name="Miller A.N."/>
            <person name="Grigoriev I.V."/>
            <person name="Debuchy R."/>
            <person name="Gladieux P."/>
            <person name="Hiltunen Thoren M."/>
            <person name="Johannesson H."/>
        </authorList>
    </citation>
    <scope>NUCLEOTIDE SEQUENCE</scope>
    <source>
        <strain evidence="2">CBS 103.79</strain>
    </source>
</reference>
<keyword evidence="3" id="KW-1185">Reference proteome</keyword>
<organism evidence="2 3">
    <name type="scientific">Staphylotrichum tortipilum</name>
    <dbReference type="NCBI Taxonomy" id="2831512"/>
    <lineage>
        <taxon>Eukaryota</taxon>
        <taxon>Fungi</taxon>
        <taxon>Dikarya</taxon>
        <taxon>Ascomycota</taxon>
        <taxon>Pezizomycotina</taxon>
        <taxon>Sordariomycetes</taxon>
        <taxon>Sordariomycetidae</taxon>
        <taxon>Sordariales</taxon>
        <taxon>Chaetomiaceae</taxon>
        <taxon>Staphylotrichum</taxon>
    </lineage>
</organism>
<dbReference type="Proteomes" id="UP001303889">
    <property type="component" value="Unassembled WGS sequence"/>
</dbReference>